<dbReference type="FunCoup" id="A0A8I3PPQ2">
    <property type="interactions" value="1688"/>
</dbReference>
<evidence type="ECO:0000313" key="29">
    <source>
        <dbReference type="Proteomes" id="UP000805418"/>
    </source>
</evidence>
<feature type="compositionally biased region" description="Basic residues" evidence="24">
    <location>
        <begin position="861"/>
        <end position="873"/>
    </location>
</feature>
<evidence type="ECO:0000256" key="2">
    <source>
        <dbReference type="ARBA" id="ARBA00001964"/>
    </source>
</evidence>
<keyword evidence="9" id="KW-0276">Fatty acid metabolism</keyword>
<dbReference type="OrthoDB" id="10006023at2759"/>
<evidence type="ECO:0000256" key="5">
    <source>
        <dbReference type="ARBA" id="ARBA00007812"/>
    </source>
</evidence>
<reference evidence="28" key="2">
    <citation type="submission" date="2025-08" db="UniProtKB">
        <authorList>
            <consortium name="Ensembl"/>
        </authorList>
    </citation>
    <scope>IDENTIFICATION</scope>
    <source>
        <strain evidence="28">Boxer</strain>
    </source>
</reference>
<comment type="cofactor">
    <cofactor evidence="1">
        <name>Mg(2+)</name>
        <dbReference type="ChEBI" id="CHEBI:18420"/>
    </cofactor>
</comment>
<dbReference type="InterPro" id="IPR012000">
    <property type="entry name" value="Thiamin_PyroP_enz_cen_dom"/>
</dbReference>
<feature type="compositionally biased region" description="Pro residues" evidence="24">
    <location>
        <begin position="896"/>
        <end position="906"/>
    </location>
</feature>
<dbReference type="GO" id="GO:0005777">
    <property type="term" value="C:peroxisome"/>
    <property type="evidence" value="ECO:0000318"/>
    <property type="project" value="GO_Central"/>
</dbReference>
<keyword evidence="12" id="KW-0443">Lipid metabolism</keyword>
<dbReference type="InterPro" id="IPR012001">
    <property type="entry name" value="Thiamin_PyroP_enz_TPP-bd_dom"/>
</dbReference>
<feature type="compositionally biased region" description="Basic and acidic residues" evidence="24">
    <location>
        <begin position="816"/>
        <end position="834"/>
    </location>
</feature>
<evidence type="ECO:0000256" key="14">
    <source>
        <dbReference type="ARBA" id="ARBA00023239"/>
    </source>
</evidence>
<dbReference type="SUPFAM" id="SSF52467">
    <property type="entry name" value="DHS-like NAD/FAD-binding domain"/>
    <property type="match status" value="1"/>
</dbReference>
<dbReference type="InterPro" id="IPR029035">
    <property type="entry name" value="DHS-like_NAD/FAD-binding_dom"/>
</dbReference>
<dbReference type="InterPro" id="IPR011766">
    <property type="entry name" value="TPP_enzyme_TPP-bd"/>
</dbReference>
<feature type="compositionally biased region" description="Pro residues" evidence="24">
    <location>
        <begin position="738"/>
        <end position="749"/>
    </location>
</feature>
<evidence type="ECO:0000256" key="24">
    <source>
        <dbReference type="SAM" id="MobiDB-lite"/>
    </source>
</evidence>
<comment type="catalytic activity">
    <reaction evidence="18">
        <text>2-hydroxyoctadecanoyl-CoA = heptadecanal + formyl-CoA</text>
        <dbReference type="Rhea" id="RHEA:55196"/>
        <dbReference type="ChEBI" id="CHEBI:57376"/>
        <dbReference type="ChEBI" id="CHEBI:74116"/>
        <dbReference type="ChEBI" id="CHEBI:138631"/>
    </reaction>
    <physiologicalReaction direction="left-to-right" evidence="18">
        <dbReference type="Rhea" id="RHEA:55197"/>
    </physiologicalReaction>
</comment>
<dbReference type="GO" id="GO:0030976">
    <property type="term" value="F:thiamine pyrophosphate binding"/>
    <property type="evidence" value="ECO:0000318"/>
    <property type="project" value="GO_Central"/>
</dbReference>
<dbReference type="AlphaFoldDB" id="A0A8I3PPQ2"/>
<comment type="catalytic activity">
    <reaction evidence="20">
        <text>2-hydroxyphytanoyl-CoA = 2,6,10,14-tetramethylpentadecanal + formyl-CoA</text>
        <dbReference type="Rhea" id="RHEA:25355"/>
        <dbReference type="ChEBI" id="CHEBI:49189"/>
        <dbReference type="ChEBI" id="CHEBI:57334"/>
        <dbReference type="ChEBI" id="CHEBI:57376"/>
    </reaction>
    <physiologicalReaction direction="left-to-right" evidence="20">
        <dbReference type="Rhea" id="RHEA:25356"/>
    </physiologicalReaction>
</comment>
<evidence type="ECO:0000313" key="28">
    <source>
        <dbReference type="Ensembl" id="ENSCAFP00845034722.1"/>
    </source>
</evidence>
<dbReference type="Ensembl" id="ENSCAFT00845044314.1">
    <property type="protein sequence ID" value="ENSCAFP00845034722.1"/>
    <property type="gene ID" value="ENSCAFG00845024606.1"/>
</dbReference>
<dbReference type="InterPro" id="IPR029061">
    <property type="entry name" value="THDP-binding"/>
</dbReference>
<evidence type="ECO:0000256" key="21">
    <source>
        <dbReference type="ARBA" id="ARBA00069582"/>
    </source>
</evidence>
<keyword evidence="10" id="KW-0460">Magnesium</keyword>
<dbReference type="Reactome" id="R-CFA-389599">
    <property type="pathway name" value="Alpha-oxidation of phytanate"/>
</dbReference>
<evidence type="ECO:0000256" key="15">
    <source>
        <dbReference type="ARBA" id="ARBA00044451"/>
    </source>
</evidence>
<reference evidence="28" key="3">
    <citation type="submission" date="2025-09" db="UniProtKB">
        <authorList>
            <consortium name="Ensembl"/>
        </authorList>
    </citation>
    <scope>IDENTIFICATION</scope>
    <source>
        <strain evidence="28">Boxer</strain>
    </source>
</reference>
<evidence type="ECO:0000259" key="25">
    <source>
        <dbReference type="Pfam" id="PF00205"/>
    </source>
</evidence>
<evidence type="ECO:0000256" key="16">
    <source>
        <dbReference type="ARBA" id="ARBA00044454"/>
    </source>
</evidence>
<dbReference type="GeneTree" id="ENSGT00940000156802"/>
<comment type="similarity">
    <text evidence="5">Belongs to the TPP enzyme family.</text>
</comment>
<feature type="domain" description="Thiamine pyrophosphate enzyme TPP-binding" evidence="26">
    <location>
        <begin position="458"/>
        <end position="613"/>
    </location>
</feature>
<dbReference type="FunFam" id="3.40.50.970:FF:000038">
    <property type="entry name" value="2-hydroxyacyl-CoA lyase 1 isoform X1"/>
    <property type="match status" value="1"/>
</dbReference>
<comment type="catalytic activity">
    <reaction evidence="15">
        <text>a 2-hydroxy-3-methyl fatty acyl-CoA = a 2-methyl-branched fatty aldehyde + formyl-CoA</text>
        <dbReference type="Rhea" id="RHEA:25375"/>
        <dbReference type="ChEBI" id="CHEBI:49188"/>
        <dbReference type="ChEBI" id="CHEBI:57376"/>
        <dbReference type="ChEBI" id="CHEBI:58783"/>
        <dbReference type="EC" id="4.1.2.63"/>
    </reaction>
    <physiologicalReaction direction="left-to-right" evidence="15">
        <dbReference type="Rhea" id="RHEA:25376"/>
    </physiologicalReaction>
</comment>
<dbReference type="Pfam" id="PF01391">
    <property type="entry name" value="Collagen"/>
    <property type="match status" value="1"/>
</dbReference>
<evidence type="ECO:0000256" key="8">
    <source>
        <dbReference type="ARBA" id="ARBA00022723"/>
    </source>
</evidence>
<comment type="pathway">
    <text evidence="4">Lipid metabolism; fatty acid metabolism.</text>
</comment>
<dbReference type="GO" id="GO:0106359">
    <property type="term" value="F:2-hydroxyacyl-CoA lyase activity"/>
    <property type="evidence" value="ECO:0007669"/>
    <property type="project" value="UniProtKB-EC"/>
</dbReference>
<evidence type="ECO:0000256" key="22">
    <source>
        <dbReference type="ARBA" id="ARBA00075677"/>
    </source>
</evidence>
<proteinExistence type="inferred from homology"/>
<accession>A0A8I3PPQ2</accession>
<dbReference type="GO" id="GO:0001561">
    <property type="term" value="P:fatty acid alpha-oxidation"/>
    <property type="evidence" value="ECO:0000318"/>
    <property type="project" value="GO_Central"/>
</dbReference>
<feature type="compositionally biased region" description="Pro residues" evidence="24">
    <location>
        <begin position="771"/>
        <end position="785"/>
    </location>
</feature>
<dbReference type="PANTHER" id="PTHR43710:SF2">
    <property type="entry name" value="2-HYDROXYACYL-COA LYASE 1"/>
    <property type="match status" value="1"/>
</dbReference>
<reference evidence="28" key="1">
    <citation type="submission" date="2020-03" db="EMBL/GenBank/DDBJ databases">
        <title>Long-read based genome assembly of a Labrador retriever dog.</title>
        <authorList>
            <person name="Eory L."/>
            <person name="Zhang W."/>
            <person name="Schoenebeck J."/>
        </authorList>
    </citation>
    <scope>NUCLEOTIDE SEQUENCE [LARGE SCALE GENOMIC DNA]</scope>
    <source>
        <strain evidence="28">Labrador retriever</strain>
    </source>
</reference>
<comment type="catalytic activity">
    <reaction evidence="19">
        <text>2-hydroxy-3-methylhexadecanoyl-CoA = 2-methylpentadecanal + formyl-CoA</text>
        <dbReference type="Rhea" id="RHEA:25379"/>
        <dbReference type="ChEBI" id="CHEBI:49190"/>
        <dbReference type="ChEBI" id="CHEBI:57376"/>
        <dbReference type="ChEBI" id="CHEBI:58784"/>
    </reaction>
    <physiologicalReaction direction="left-to-right" evidence="19">
        <dbReference type="Rhea" id="RHEA:25380"/>
    </physiologicalReaction>
</comment>
<dbReference type="GO" id="GO:0000287">
    <property type="term" value="F:magnesium ion binding"/>
    <property type="evidence" value="ECO:0007669"/>
    <property type="project" value="InterPro"/>
</dbReference>
<evidence type="ECO:0000256" key="4">
    <source>
        <dbReference type="ARBA" id="ARBA00004872"/>
    </source>
</evidence>
<gene>
    <name evidence="28" type="primary">LOC608697</name>
</gene>
<dbReference type="Proteomes" id="UP000805418">
    <property type="component" value="Chromosome 23"/>
</dbReference>
<comment type="catalytic activity">
    <reaction evidence="16">
        <text>an (R)-2-hydroxy-long-chain-fatty acyl-CoA = a long-chain fatty aldehyde + formyl-CoA</text>
        <dbReference type="Rhea" id="RHEA:67444"/>
        <dbReference type="ChEBI" id="CHEBI:17176"/>
        <dbReference type="ChEBI" id="CHEBI:57376"/>
        <dbReference type="ChEBI" id="CHEBI:170012"/>
        <dbReference type="EC" id="4.1.2.63"/>
    </reaction>
    <physiologicalReaction direction="left-to-right" evidence="16">
        <dbReference type="Rhea" id="RHEA:67445"/>
    </physiologicalReaction>
</comment>
<dbReference type="PANTHER" id="PTHR43710">
    <property type="entry name" value="2-HYDROXYACYL-COA LYASE"/>
    <property type="match status" value="1"/>
</dbReference>
<evidence type="ECO:0000256" key="12">
    <source>
        <dbReference type="ARBA" id="ARBA00023098"/>
    </source>
</evidence>
<feature type="domain" description="Thiamine pyrophosphate enzyme central" evidence="25">
    <location>
        <begin position="262"/>
        <end position="388"/>
    </location>
</feature>
<comment type="subcellular location">
    <subcellularLocation>
        <location evidence="3">Peroxisome</location>
    </subcellularLocation>
</comment>
<dbReference type="SUPFAM" id="SSF52518">
    <property type="entry name" value="Thiamin diphosphate-binding fold (THDP-binding)"/>
    <property type="match status" value="2"/>
</dbReference>
<keyword evidence="8" id="KW-0479">Metal-binding</keyword>
<keyword evidence="14" id="KW-0456">Lyase</keyword>
<dbReference type="CDD" id="cd07035">
    <property type="entry name" value="TPP_PYR_POX_like"/>
    <property type="match status" value="1"/>
</dbReference>
<evidence type="ECO:0000256" key="9">
    <source>
        <dbReference type="ARBA" id="ARBA00022832"/>
    </source>
</evidence>
<evidence type="ECO:0000256" key="10">
    <source>
        <dbReference type="ARBA" id="ARBA00022842"/>
    </source>
</evidence>
<feature type="domain" description="Thiamine pyrophosphate enzyme N-terminal TPP-binding" evidence="27">
    <location>
        <begin position="71"/>
        <end position="184"/>
    </location>
</feature>
<evidence type="ECO:0000256" key="7">
    <source>
        <dbReference type="ARBA" id="ARBA00022553"/>
    </source>
</evidence>
<sequence>MRMRPSPPRAPKAPEVTGPGPTIGAWLPPQFGWVAPRLLPVASASTSNFLRWKMAESAFAERSDGGEEKVSGAEVIAQALKTQDVEYVFGIVGIPVTEIAVAAQKLGIRYVGMRNEQAACYAASAVGYLTGRPGVCLVVSGPGLIHALGGMANANVNCWPLIVIGGSSERRQETMGAFQEFPQVEACRLYCKFSARPSSIETIPSIIEKAVRSSIYGRPGPCYVDIPADFVNFQVNVNSIKYVECCLPPPVSMAETSAVYMAASVLRNAKRPLLIIGKGAAYSRAEEAIRKLVGQCKLPFLPTPMGKGVVPDNHPNCVSAARSRALQFADVIVLFGARLNWILHFGLPPRYQPDVKFIQIDICAEELGNNVKPAVSLLGDINAVTKQLLEQFDKTPWQYPPESSWWQTLREKMESNEAASKELASQKSLPMNYYTVFYQVQEQLPRDCFVVSEGANTMDIGRTVIQNYLPRHRLDAGTFGTMGVGLGFAIAAAIVARDRNPGKRVICVEGDSAFGFSGMEVETICRYNLPIVLLVVNNNGIYQGFDADSWKEMLKFGDATEVAPPVCLLPNSHYEQVMTAFGGKGYFVQTPEELQKSLRESLADTTKPSLINIMIEPQATRKAQEEQKMTKSPYKEFLSLQGLNVFPEGCNVREESLAFLSWPLCLWTPAIKALPGLDQKKRGSHRACCLLTPPPPPLFPPPFFRGGRSLLLSPDMKNLILELETTQSSCAQGSLGSPGPPGPQGPPGLPGKIGPKGEKGELGLPGRKGRPGPPGVPGMPGPVGPEGPRGEKGDLGVMGLPGSRGPMGFKGYPGSRGEKGSRGERGDLGPKGEKGFPGFPGMLGQKGEMGPKGEPGITGHRGPRGRPGKRGKPGQKGDSGVMGPPGKPGPSGQPGRPGPPGPPGPPSAGQLVMGPKGDRGFPGPPGSCLCGTPTNVNNPSYRESMFGASSPHVPVIFVVNNQEELERLNTQNAIAFRKDQRSLYFKDSLGWLPIQVTPFYPVDYTADHRGSCGDGVLQPGEECDDGNNNVDDDCISCHRAYCGDGHQHKGVEDCDGSDFGYLTCETYLPGSLHWVQGEKPQRPGLNCSKPFTPNENENSLYGTLRSYGDLQCTPYCYIDSTSCRYFT</sequence>
<evidence type="ECO:0000256" key="11">
    <source>
        <dbReference type="ARBA" id="ARBA00023052"/>
    </source>
</evidence>
<dbReference type="Pfam" id="PF02775">
    <property type="entry name" value="TPP_enzyme_C"/>
    <property type="match status" value="1"/>
</dbReference>
<evidence type="ECO:0000259" key="26">
    <source>
        <dbReference type="Pfam" id="PF02775"/>
    </source>
</evidence>
<keyword evidence="11" id="KW-0786">Thiamine pyrophosphate</keyword>
<dbReference type="Gene3D" id="3.40.50.1220">
    <property type="entry name" value="TPP-binding domain"/>
    <property type="match status" value="1"/>
</dbReference>
<protein>
    <recommendedName>
        <fullName evidence="21">2-hydroxyacyl-CoA lyase 1</fullName>
        <ecNumber evidence="17">4.1.2.63</ecNumber>
    </recommendedName>
    <alternativeName>
        <fullName evidence="22">2-hydroxyphytanoyl-CoA lyase</fullName>
    </alternativeName>
    <alternativeName>
        <fullName evidence="23">Phytanoyl-CoA 2-hydroxylase 2</fullName>
    </alternativeName>
</protein>
<keyword evidence="13" id="KW-0576">Peroxisome</keyword>
<dbReference type="InterPro" id="IPR008160">
    <property type="entry name" value="Collagen"/>
</dbReference>
<dbReference type="Pfam" id="PF02776">
    <property type="entry name" value="TPP_enzyme_N"/>
    <property type="match status" value="1"/>
</dbReference>
<evidence type="ECO:0000256" key="6">
    <source>
        <dbReference type="ARBA" id="ARBA00011881"/>
    </source>
</evidence>
<organism evidence="28 29">
    <name type="scientific">Canis lupus familiaris</name>
    <name type="common">Dog</name>
    <name type="synonym">Canis familiaris</name>
    <dbReference type="NCBI Taxonomy" id="9615"/>
    <lineage>
        <taxon>Eukaryota</taxon>
        <taxon>Metazoa</taxon>
        <taxon>Chordata</taxon>
        <taxon>Craniata</taxon>
        <taxon>Vertebrata</taxon>
        <taxon>Euteleostomi</taxon>
        <taxon>Mammalia</taxon>
        <taxon>Eutheria</taxon>
        <taxon>Laurasiatheria</taxon>
        <taxon>Carnivora</taxon>
        <taxon>Caniformia</taxon>
        <taxon>Canidae</taxon>
        <taxon>Canis</taxon>
    </lineage>
</organism>
<evidence type="ECO:0000256" key="23">
    <source>
        <dbReference type="ARBA" id="ARBA00081652"/>
    </source>
</evidence>
<evidence type="ECO:0000256" key="17">
    <source>
        <dbReference type="ARBA" id="ARBA00044518"/>
    </source>
</evidence>
<feature type="region of interest" description="Disordered" evidence="24">
    <location>
        <begin position="729"/>
        <end position="927"/>
    </location>
</feature>
<comment type="cofactor">
    <cofactor evidence="2">
        <name>thiamine diphosphate</name>
        <dbReference type="ChEBI" id="CHEBI:58937"/>
    </cofactor>
</comment>
<dbReference type="EC" id="4.1.2.63" evidence="17"/>
<dbReference type="FunFam" id="3.40.50.1220:FF:000006">
    <property type="entry name" value="2-hydroxyacyl-CoA lyase 1"/>
    <property type="match status" value="1"/>
</dbReference>
<evidence type="ECO:0000256" key="18">
    <source>
        <dbReference type="ARBA" id="ARBA00048738"/>
    </source>
</evidence>
<evidence type="ECO:0000256" key="3">
    <source>
        <dbReference type="ARBA" id="ARBA00004275"/>
    </source>
</evidence>
<dbReference type="Reactome" id="R-CFA-9033241">
    <property type="pathway name" value="Peroxisomal protein import"/>
</dbReference>
<evidence type="ECO:0000256" key="13">
    <source>
        <dbReference type="ARBA" id="ARBA00023140"/>
    </source>
</evidence>
<evidence type="ECO:0000256" key="20">
    <source>
        <dbReference type="ARBA" id="ARBA00051426"/>
    </source>
</evidence>
<dbReference type="CDD" id="cd02004">
    <property type="entry name" value="TPP_BZL_OCoD_HPCL"/>
    <property type="match status" value="1"/>
</dbReference>
<keyword evidence="29" id="KW-1185">Reference proteome</keyword>
<keyword evidence="7" id="KW-0597">Phosphoprotein</keyword>
<name>A0A8I3PPQ2_CANLF</name>
<evidence type="ECO:0000259" key="27">
    <source>
        <dbReference type="Pfam" id="PF02776"/>
    </source>
</evidence>
<comment type="subunit">
    <text evidence="6">Homotetramer.</text>
</comment>
<dbReference type="InterPro" id="IPR045025">
    <property type="entry name" value="HACL1-like"/>
</dbReference>
<dbReference type="Pfam" id="PF00205">
    <property type="entry name" value="TPP_enzyme_M"/>
    <property type="match status" value="1"/>
</dbReference>
<dbReference type="Gene3D" id="3.40.50.970">
    <property type="match status" value="2"/>
</dbReference>
<dbReference type="FunFam" id="3.40.50.970:FF:000027">
    <property type="entry name" value="2-hydroxyacyl-CoA lyase 1"/>
    <property type="match status" value="1"/>
</dbReference>
<evidence type="ECO:0000256" key="19">
    <source>
        <dbReference type="ARBA" id="ARBA00050321"/>
    </source>
</evidence>
<dbReference type="NCBIfam" id="NF006721">
    <property type="entry name" value="PRK09259.1"/>
    <property type="match status" value="1"/>
</dbReference>
<evidence type="ECO:0000256" key="1">
    <source>
        <dbReference type="ARBA" id="ARBA00001946"/>
    </source>
</evidence>